<comment type="subcellular location">
    <subcellularLocation>
        <location evidence="1 10">Cell outer membrane</location>
        <topology evidence="1 10">Multi-pass membrane protein</topology>
    </subcellularLocation>
</comment>
<evidence type="ECO:0000256" key="6">
    <source>
        <dbReference type="ARBA" id="ARBA00023077"/>
    </source>
</evidence>
<dbReference type="EMBL" id="BJYS01000001">
    <property type="protein sequence ID" value="GEO02529.1"/>
    <property type="molecule type" value="Genomic_DNA"/>
</dbReference>
<dbReference type="Proteomes" id="UP000321532">
    <property type="component" value="Unassembled WGS sequence"/>
</dbReference>
<evidence type="ECO:0000313" key="16">
    <source>
        <dbReference type="Proteomes" id="UP000321532"/>
    </source>
</evidence>
<gene>
    <name evidence="15" type="ORF">AAE02nite_01930</name>
</gene>
<evidence type="ECO:0000256" key="4">
    <source>
        <dbReference type="ARBA" id="ARBA00022692"/>
    </source>
</evidence>
<keyword evidence="3 10" id="KW-1134">Transmembrane beta strand</keyword>
<dbReference type="SUPFAM" id="SSF56935">
    <property type="entry name" value="Porins"/>
    <property type="match status" value="1"/>
</dbReference>
<dbReference type="InterPro" id="IPR000531">
    <property type="entry name" value="Beta-barrel_TonB"/>
</dbReference>
<feature type="signal peptide" evidence="12">
    <location>
        <begin position="1"/>
        <end position="21"/>
    </location>
</feature>
<evidence type="ECO:0000313" key="15">
    <source>
        <dbReference type="EMBL" id="GEO02529.1"/>
    </source>
</evidence>
<dbReference type="InterPro" id="IPR037066">
    <property type="entry name" value="Plug_dom_sf"/>
</dbReference>
<keyword evidence="7 10" id="KW-0472">Membrane</keyword>
<organism evidence="15 16">
    <name type="scientific">Adhaeribacter aerolatus</name>
    <dbReference type="NCBI Taxonomy" id="670289"/>
    <lineage>
        <taxon>Bacteria</taxon>
        <taxon>Pseudomonadati</taxon>
        <taxon>Bacteroidota</taxon>
        <taxon>Cytophagia</taxon>
        <taxon>Cytophagales</taxon>
        <taxon>Hymenobacteraceae</taxon>
        <taxon>Adhaeribacter</taxon>
    </lineage>
</organism>
<feature type="chain" id="PRO_5021909832" evidence="12">
    <location>
        <begin position="22"/>
        <end position="635"/>
    </location>
</feature>
<accession>A0A512AS42</accession>
<evidence type="ECO:0000256" key="2">
    <source>
        <dbReference type="ARBA" id="ARBA00022448"/>
    </source>
</evidence>
<name>A0A512AS42_9BACT</name>
<dbReference type="GO" id="GO:0009279">
    <property type="term" value="C:cell outer membrane"/>
    <property type="evidence" value="ECO:0007669"/>
    <property type="project" value="UniProtKB-SubCell"/>
</dbReference>
<evidence type="ECO:0000256" key="8">
    <source>
        <dbReference type="ARBA" id="ARBA00023170"/>
    </source>
</evidence>
<evidence type="ECO:0000256" key="11">
    <source>
        <dbReference type="RuleBase" id="RU003357"/>
    </source>
</evidence>
<dbReference type="InterPro" id="IPR012910">
    <property type="entry name" value="Plug_dom"/>
</dbReference>
<dbReference type="Gene3D" id="2.170.130.10">
    <property type="entry name" value="TonB-dependent receptor, plug domain"/>
    <property type="match status" value="1"/>
</dbReference>
<keyword evidence="16" id="KW-1185">Reference proteome</keyword>
<keyword evidence="9 10" id="KW-0998">Cell outer membrane</keyword>
<feature type="domain" description="TonB-dependent receptor-like beta-barrel" evidence="13">
    <location>
        <begin position="166"/>
        <end position="597"/>
    </location>
</feature>
<evidence type="ECO:0000256" key="9">
    <source>
        <dbReference type="ARBA" id="ARBA00023237"/>
    </source>
</evidence>
<dbReference type="GO" id="GO:0015344">
    <property type="term" value="F:siderophore uptake transmembrane transporter activity"/>
    <property type="evidence" value="ECO:0007669"/>
    <property type="project" value="TreeGrafter"/>
</dbReference>
<dbReference type="PANTHER" id="PTHR30069:SF29">
    <property type="entry name" value="HEMOGLOBIN AND HEMOGLOBIN-HAPTOGLOBIN-BINDING PROTEIN 1-RELATED"/>
    <property type="match status" value="1"/>
</dbReference>
<evidence type="ECO:0000256" key="1">
    <source>
        <dbReference type="ARBA" id="ARBA00004571"/>
    </source>
</evidence>
<dbReference type="InterPro" id="IPR039426">
    <property type="entry name" value="TonB-dep_rcpt-like"/>
</dbReference>
<evidence type="ECO:0000256" key="3">
    <source>
        <dbReference type="ARBA" id="ARBA00022452"/>
    </source>
</evidence>
<evidence type="ECO:0000256" key="5">
    <source>
        <dbReference type="ARBA" id="ARBA00022729"/>
    </source>
</evidence>
<comment type="caution">
    <text evidence="15">The sequence shown here is derived from an EMBL/GenBank/DDBJ whole genome shotgun (WGS) entry which is preliminary data.</text>
</comment>
<evidence type="ECO:0000259" key="13">
    <source>
        <dbReference type="Pfam" id="PF00593"/>
    </source>
</evidence>
<keyword evidence="8 15" id="KW-0675">Receptor</keyword>
<keyword evidence="5 12" id="KW-0732">Signal</keyword>
<dbReference type="OrthoDB" id="9762903at2"/>
<evidence type="ECO:0000256" key="7">
    <source>
        <dbReference type="ARBA" id="ARBA00023136"/>
    </source>
</evidence>
<keyword evidence="2 10" id="KW-0813">Transport</keyword>
<evidence type="ECO:0000259" key="14">
    <source>
        <dbReference type="Pfam" id="PF07715"/>
    </source>
</evidence>
<protein>
    <submittedName>
        <fullName evidence="15">TonB-dependent receptor</fullName>
    </submittedName>
</protein>
<keyword evidence="6 11" id="KW-0798">TonB box</keyword>
<sequence>MARWVYFYFLLCWLGLPAARAQTDSLSGKDLREVQVFGRPITRYAAGSRVTTLDSTFLQLQNSSTLAEALQFRTPIYLKSYGQSMLATAAFRGTSASQTAVLWHGFNINSPTLGQTDFSNIPVNGFNQATVQHGSAGAVYGTGAIGGAVLLTAAENQPNGLQLLAQQDFGSFGYNYSSLGGSYGNAKLKLQTTVYQQQSRNDFPFRNSTKFGHPTEKQENAALLGRGITQDATLKINPRNTLAFHGWYTFSDNESQPNMVAANTQARLQNENLRLMTAWQHQSKLGNTAVKAAFFNDFMHYQDVNNNSLTEVKTYQTQAEHDVMLKEKLSMKVGAEAQYFAADVSGYGRAVSEKRAAAFGWLRYNIFSRLQLSTNIRQSFIKGFNPPLAPTVGINYYVIDKPAGSLILKGNISRGYRVPTLNDRFWPTGNTHLIPEASWSYEGGLKHQLKAGQFQLSTEATLYHLDVDNWIQWVPNLTGQWQPQNLKKVTSRGLELSTEASYGRNSLKLTAGGTYAYTHTEQRRSYQASGEPLNRQLIYVPKHTATGFGNIYYKSWLGSANLNFTGYRYTTAENDRWLPSFALLNLMVGKTFVLQRYQIQIIGKVNNATNQVYQTMEYYAMPQRHYGLSLRFKFN</sequence>
<dbReference type="Gene3D" id="2.40.170.20">
    <property type="entry name" value="TonB-dependent receptor, beta-barrel domain"/>
    <property type="match status" value="1"/>
</dbReference>
<dbReference type="AlphaFoldDB" id="A0A512AS42"/>
<evidence type="ECO:0000256" key="10">
    <source>
        <dbReference type="PROSITE-ProRule" id="PRU01360"/>
    </source>
</evidence>
<dbReference type="GO" id="GO:0044718">
    <property type="term" value="P:siderophore transmembrane transport"/>
    <property type="evidence" value="ECO:0007669"/>
    <property type="project" value="TreeGrafter"/>
</dbReference>
<dbReference type="PROSITE" id="PS52016">
    <property type="entry name" value="TONB_DEPENDENT_REC_3"/>
    <property type="match status" value="1"/>
</dbReference>
<comment type="similarity">
    <text evidence="10 11">Belongs to the TonB-dependent receptor family.</text>
</comment>
<evidence type="ECO:0000256" key="12">
    <source>
        <dbReference type="SAM" id="SignalP"/>
    </source>
</evidence>
<feature type="domain" description="TonB-dependent receptor plug" evidence="14">
    <location>
        <begin position="47"/>
        <end position="148"/>
    </location>
</feature>
<proteinExistence type="inferred from homology"/>
<dbReference type="PANTHER" id="PTHR30069">
    <property type="entry name" value="TONB-DEPENDENT OUTER MEMBRANE RECEPTOR"/>
    <property type="match status" value="1"/>
</dbReference>
<dbReference type="Pfam" id="PF00593">
    <property type="entry name" value="TonB_dep_Rec_b-barrel"/>
    <property type="match status" value="1"/>
</dbReference>
<keyword evidence="4 10" id="KW-0812">Transmembrane</keyword>
<dbReference type="InterPro" id="IPR036942">
    <property type="entry name" value="Beta-barrel_TonB_sf"/>
</dbReference>
<reference evidence="15 16" key="1">
    <citation type="submission" date="2019-07" db="EMBL/GenBank/DDBJ databases">
        <title>Whole genome shotgun sequence of Adhaeribacter aerolatus NBRC 106133.</title>
        <authorList>
            <person name="Hosoyama A."/>
            <person name="Uohara A."/>
            <person name="Ohji S."/>
            <person name="Ichikawa N."/>
        </authorList>
    </citation>
    <scope>NUCLEOTIDE SEQUENCE [LARGE SCALE GENOMIC DNA]</scope>
    <source>
        <strain evidence="15 16">NBRC 106133</strain>
    </source>
</reference>
<dbReference type="RefSeq" id="WP_146894568.1">
    <property type="nucleotide sequence ID" value="NZ_BJYS01000001.1"/>
</dbReference>
<dbReference type="Pfam" id="PF07715">
    <property type="entry name" value="Plug"/>
    <property type="match status" value="1"/>
</dbReference>